<sequence>MIQLAGFSYVNTRNYVGCDETNEMREALRIAEFDVMTRHVEESSTNKEYLSFHTTLLKPMRRWSTTLESKCYRSGSRTLDRKWSKWRWPHPAATNLNRQFNRRASSERSSDLTRTTSPQFIVDSLLLSPHSLVIM</sequence>
<evidence type="ECO:0000313" key="2">
    <source>
        <dbReference type="Proteomes" id="UP001196413"/>
    </source>
</evidence>
<protein>
    <submittedName>
        <fullName evidence="1">Uncharacterized protein</fullName>
    </submittedName>
</protein>
<organism evidence="1 2">
    <name type="scientific">Parelaphostrongylus tenuis</name>
    <name type="common">Meningeal worm</name>
    <dbReference type="NCBI Taxonomy" id="148309"/>
    <lineage>
        <taxon>Eukaryota</taxon>
        <taxon>Metazoa</taxon>
        <taxon>Ecdysozoa</taxon>
        <taxon>Nematoda</taxon>
        <taxon>Chromadorea</taxon>
        <taxon>Rhabditida</taxon>
        <taxon>Rhabditina</taxon>
        <taxon>Rhabditomorpha</taxon>
        <taxon>Strongyloidea</taxon>
        <taxon>Metastrongylidae</taxon>
        <taxon>Parelaphostrongylus</taxon>
    </lineage>
</organism>
<dbReference type="EMBL" id="JAHQIW010005486">
    <property type="protein sequence ID" value="KAJ1366208.1"/>
    <property type="molecule type" value="Genomic_DNA"/>
</dbReference>
<comment type="caution">
    <text evidence="1">The sequence shown here is derived from an EMBL/GenBank/DDBJ whole genome shotgun (WGS) entry which is preliminary data.</text>
</comment>
<dbReference type="Proteomes" id="UP001196413">
    <property type="component" value="Unassembled WGS sequence"/>
</dbReference>
<gene>
    <name evidence="1" type="ORF">KIN20_026808</name>
</gene>
<accession>A0AAD5QYH7</accession>
<evidence type="ECO:0000313" key="1">
    <source>
        <dbReference type="EMBL" id="KAJ1366208.1"/>
    </source>
</evidence>
<dbReference type="AlphaFoldDB" id="A0AAD5QYH7"/>
<keyword evidence="2" id="KW-1185">Reference proteome</keyword>
<name>A0AAD5QYH7_PARTN</name>
<proteinExistence type="predicted"/>
<reference evidence="1" key="1">
    <citation type="submission" date="2021-06" db="EMBL/GenBank/DDBJ databases">
        <title>Parelaphostrongylus tenuis whole genome reference sequence.</title>
        <authorList>
            <person name="Garwood T.J."/>
            <person name="Larsen P.A."/>
            <person name="Fountain-Jones N.M."/>
            <person name="Garbe J.R."/>
            <person name="Macchietto M.G."/>
            <person name="Kania S.A."/>
            <person name="Gerhold R.W."/>
            <person name="Richards J.E."/>
            <person name="Wolf T.M."/>
        </authorList>
    </citation>
    <scope>NUCLEOTIDE SEQUENCE</scope>
    <source>
        <strain evidence="1">MNPRO001-30</strain>
        <tissue evidence="1">Meninges</tissue>
    </source>
</reference>